<reference evidence="2" key="1">
    <citation type="journal article" date="2006" name="Plant Cell">
        <title>Haustorially expressed secreted proteins from flax rust are highly enriched for avirulence elicitors.</title>
        <authorList>
            <person name="Catanzariti A.M."/>
            <person name="Dodds P.N."/>
            <person name="Lawrence G.J."/>
            <person name="Ayliffe M.A."/>
            <person name="Ellis J.G."/>
        </authorList>
    </citation>
    <scope>NUCLEOTIDE SEQUENCE</scope>
</reference>
<evidence type="ECO:0000256" key="1">
    <source>
        <dbReference type="SAM" id="SignalP"/>
    </source>
</evidence>
<dbReference type="AlphaFoldDB" id="Q2MV40"/>
<protein>
    <submittedName>
        <fullName evidence="2">Hesp-327</fullName>
    </submittedName>
</protein>
<sequence>MCSSLPIVLSMLLIGAISSTTADISNQPNSQTLQGPPGTKLVHTFVMKGATVSFYQKTTVVTTQSTTTRARERRQVSND</sequence>
<feature type="chain" id="PRO_5004212744" evidence="1">
    <location>
        <begin position="23"/>
        <end position="79"/>
    </location>
</feature>
<proteinExistence type="evidence at transcript level"/>
<name>Q2MV40_MELLI</name>
<dbReference type="EMBL" id="DQ279876">
    <property type="protein sequence ID" value="ABB96270.1"/>
    <property type="molecule type" value="mRNA"/>
</dbReference>
<accession>Q2MV40</accession>
<keyword evidence="1" id="KW-0732">Signal</keyword>
<evidence type="ECO:0000313" key="2">
    <source>
        <dbReference type="EMBL" id="ABB96270.1"/>
    </source>
</evidence>
<organism evidence="2">
    <name type="scientific">Melampsora lini</name>
    <name type="common">Rust fungus</name>
    <name type="synonym">Xyloma lini</name>
    <dbReference type="NCBI Taxonomy" id="5261"/>
    <lineage>
        <taxon>Eukaryota</taxon>
        <taxon>Fungi</taxon>
        <taxon>Dikarya</taxon>
        <taxon>Basidiomycota</taxon>
        <taxon>Pucciniomycotina</taxon>
        <taxon>Pucciniomycetes</taxon>
        <taxon>Pucciniales</taxon>
        <taxon>Melampsoraceae</taxon>
        <taxon>Melampsora</taxon>
    </lineage>
</organism>
<feature type="signal peptide" evidence="1">
    <location>
        <begin position="1"/>
        <end position="22"/>
    </location>
</feature>